<name>C7BTW7_PHOAA</name>
<keyword evidence="3" id="KW-1133">Transmembrane helix</keyword>
<dbReference type="Gene3D" id="1.20.120.20">
    <property type="entry name" value="Apolipoprotein"/>
    <property type="match status" value="1"/>
</dbReference>
<keyword evidence="3" id="KW-0472">Membrane</keyword>
<evidence type="ECO:0000256" key="1">
    <source>
        <dbReference type="ARBA" id="ARBA00022612"/>
    </source>
</evidence>
<feature type="domain" description="Phage tail tape measure protein" evidence="4">
    <location>
        <begin position="209"/>
        <end position="406"/>
    </location>
</feature>
<keyword evidence="1" id="KW-1188">Viral release from host cell</keyword>
<organism evidence="5 6">
    <name type="scientific">Photorhabdus asymbiotica subsp. asymbiotica (strain ATCC 43949 / 3105-77)</name>
    <name type="common">Xenorhabdus luminescens (strain 2)</name>
    <dbReference type="NCBI Taxonomy" id="553480"/>
    <lineage>
        <taxon>Bacteria</taxon>
        <taxon>Pseudomonadati</taxon>
        <taxon>Pseudomonadota</taxon>
        <taxon>Gammaproteobacteria</taxon>
        <taxon>Enterobacterales</taxon>
        <taxon>Morganellaceae</taxon>
        <taxon>Photorhabdus</taxon>
    </lineage>
</organism>
<dbReference type="Pfam" id="PF10145">
    <property type="entry name" value="PhageMin_Tail"/>
    <property type="match status" value="1"/>
</dbReference>
<dbReference type="AlphaFoldDB" id="C7BTW7"/>
<reference evidence="5 6" key="1">
    <citation type="journal article" date="2009" name="BMC Genomics">
        <title>Comparative genomics of the emerging human pathogen Photorhabdus asymbiotica with the insect pathogen Photorhabdus luminescens.</title>
        <authorList>
            <person name="Wilkinson P."/>
            <person name="Waterfield N.R."/>
            <person name="Crossman L."/>
            <person name="Corton C."/>
            <person name="Sanchez-Contreras M."/>
            <person name="Vlisidou I."/>
            <person name="Barron A."/>
            <person name="Bignell A."/>
            <person name="Clark L."/>
            <person name="Ormond D."/>
            <person name="Mayho M."/>
            <person name="Bason N."/>
            <person name="Smith F."/>
            <person name="Simmonds M."/>
            <person name="Churcher C."/>
            <person name="Harris D."/>
            <person name="Thompson N.R."/>
            <person name="Quail M."/>
            <person name="Parkhill J."/>
            <person name="ffrench-Constant R.H."/>
        </authorList>
    </citation>
    <scope>NUCLEOTIDE SEQUENCE [LARGE SCALE GENOMIC DNA]</scope>
    <source>
        <strain evidence="6">ATCC 43949 / 3105-77</strain>
    </source>
</reference>
<accession>C7BTW7</accession>
<dbReference type="Proteomes" id="UP000002747">
    <property type="component" value="Chromosome"/>
</dbReference>
<feature type="transmembrane region" description="Helical" evidence="3">
    <location>
        <begin position="537"/>
        <end position="557"/>
    </location>
</feature>
<protein>
    <submittedName>
        <fullName evidence="5">Phage tail protein</fullName>
    </submittedName>
</protein>
<evidence type="ECO:0000256" key="3">
    <source>
        <dbReference type="SAM" id="Phobius"/>
    </source>
</evidence>
<dbReference type="eggNOG" id="COG5412">
    <property type="taxonomic scope" value="Bacteria"/>
</dbReference>
<dbReference type="InterPro" id="IPR010090">
    <property type="entry name" value="Phage_tape_meas"/>
</dbReference>
<feature type="compositionally biased region" description="Basic and acidic residues" evidence="2">
    <location>
        <begin position="134"/>
        <end position="146"/>
    </location>
</feature>
<dbReference type="KEGG" id="pay:PAU_00009"/>
<feature type="transmembrane region" description="Helical" evidence="3">
    <location>
        <begin position="500"/>
        <end position="525"/>
    </location>
</feature>
<dbReference type="NCBIfam" id="TIGR01760">
    <property type="entry name" value="tape_meas_TP901"/>
    <property type="match status" value="1"/>
</dbReference>
<dbReference type="eggNOG" id="COG5283">
    <property type="taxonomic scope" value="Bacteria"/>
</dbReference>
<feature type="compositionally biased region" description="Polar residues" evidence="2">
    <location>
        <begin position="121"/>
        <end position="132"/>
    </location>
</feature>
<feature type="region of interest" description="Disordered" evidence="2">
    <location>
        <begin position="118"/>
        <end position="146"/>
    </location>
</feature>
<evidence type="ECO:0000259" key="4">
    <source>
        <dbReference type="Pfam" id="PF10145"/>
    </source>
</evidence>
<dbReference type="PANTHER" id="PTHR37813:SF1">
    <property type="entry name" value="FELS-2 PROPHAGE PROTEIN"/>
    <property type="match status" value="1"/>
</dbReference>
<dbReference type="PANTHER" id="PTHR37813">
    <property type="entry name" value="FELS-2 PROPHAGE PROTEIN"/>
    <property type="match status" value="1"/>
</dbReference>
<keyword evidence="3" id="KW-0812">Transmembrane</keyword>
<evidence type="ECO:0000256" key="2">
    <source>
        <dbReference type="SAM" id="MobiDB-lite"/>
    </source>
</evidence>
<dbReference type="EMBL" id="FM162591">
    <property type="protein sequence ID" value="CAQ82102.1"/>
    <property type="molecule type" value="Genomic_DNA"/>
</dbReference>
<dbReference type="STRING" id="291112.PAU_00009"/>
<gene>
    <name evidence="5" type="ordered locus">PAU_00009</name>
</gene>
<evidence type="ECO:0000313" key="5">
    <source>
        <dbReference type="EMBL" id="CAQ82102.1"/>
    </source>
</evidence>
<evidence type="ECO:0000313" key="6">
    <source>
        <dbReference type="Proteomes" id="UP000002747"/>
    </source>
</evidence>
<feature type="transmembrane region" description="Helical" evidence="3">
    <location>
        <begin position="569"/>
        <end position="591"/>
    </location>
</feature>
<proteinExistence type="predicted"/>
<sequence>MVQKMSNTQSQLKLVIQSVNKLTSVLKSVQRNNRRLADSIRQNRGEFKRLNQTWDVIKPYSAPEYAQGTAHTSSKNFLMPDYDLNVQLSKIQAQTNIEKNSPKYTTLLNQSYERSKRAGVSASQVVQETAQTSRKKEESRSENRYSKIKDFRDRISQHGASAKSAGVNILTTSKNFLMPGYDLNAQMSKIQAQTNIEKNSPEYAMLLNQSRELSKSTGVSANQIAQGQSLYASKGYSSDQIKNMMPGTVSMSQANGADFAATIDIGTNVLEGFKLQSEEMSRVSDVLTATFTGSKTTLAALGDTMKFVAPTASSLGIDIETVAAATRKLSDANIKGSEAGEVLSSMLGRLAEPPKAAAAALAQLSIKIRDAKGNLRQLPDILVELDDKTRSMSSKQRTSYFTAIGGENAAPALDVLVNQAGQGELQSFIDKLRNVQGESQKVASTMTNSLTGDIQKLNAAWSDLGVQMFSGVEGPAREVTQKVTNVVNKVSEWMKANPRLAATLATITMVVGGVLTVFGAFAQAIASILLPLAVAKYSLTLFGSTGVRALGLVGNALKMLGSTMMIVGRLMMANPILAIVGLIAMAAVYIWQNWETLGPKFSQLWENIKISLSEKWESIKQSALQIWDNIKNNISNAWELVKQNTLDIWENIKISISDKWNEIITDVMNLPSKFKEVGTAIINSLLEGINEKWEVLKKKLTSLSDYIPDWMRPGEDTSKGTNNNMTHNVSSVLPKHDKGGIIPAGGFGIVGEYGPEIVTGPVNVISRRQTAKLAAAAAFSLSVMAPSAAARTAPLHIQSLPVQAYPQIQEKVEKRHQIQYRNESPVYHINIYGAPGQSAQDIAAVVRRELDDRERKQQARLRSSFSDRGEF</sequence>